<evidence type="ECO:0000313" key="3">
    <source>
        <dbReference type="Proteomes" id="UP000076852"/>
    </source>
</evidence>
<evidence type="ECO:0008006" key="4">
    <source>
        <dbReference type="Google" id="ProtNLM"/>
    </source>
</evidence>
<dbReference type="EMBL" id="CP014578">
    <property type="protein sequence ID" value="ANB73437.1"/>
    <property type="molecule type" value="Genomic_DNA"/>
</dbReference>
<gene>
    <name evidence="2" type="ORF">AYM40_14510</name>
</gene>
<dbReference type="Proteomes" id="UP000076852">
    <property type="component" value="Chromosome 1"/>
</dbReference>
<dbReference type="InterPro" id="IPR018706">
    <property type="entry name" value="DUF2214_membrane"/>
</dbReference>
<feature type="transmembrane region" description="Helical" evidence="1">
    <location>
        <begin position="48"/>
        <end position="67"/>
    </location>
</feature>
<evidence type="ECO:0000256" key="1">
    <source>
        <dbReference type="SAM" id="Phobius"/>
    </source>
</evidence>
<reference evidence="2 3" key="1">
    <citation type="journal article" date="2016" name="Gene">
        <title>PacBio SMRT assembly of a complex multi-replicon genome reveals chlorocatechol degradative operon in a region of genome plasticity.</title>
        <authorList>
            <person name="Ricker N."/>
            <person name="Shen S.Y."/>
            <person name="Goordial J."/>
            <person name="Jin S."/>
            <person name="Fulthorpe R.R."/>
        </authorList>
    </citation>
    <scope>NUCLEOTIDE SEQUENCE [LARGE SCALE GENOMIC DNA]</scope>
    <source>
        <strain evidence="2 3">OLGA172</strain>
    </source>
</reference>
<evidence type="ECO:0000313" key="2">
    <source>
        <dbReference type="EMBL" id="ANB73437.1"/>
    </source>
</evidence>
<organism evidence="2 3">
    <name type="scientific">Paraburkholderia phytofirmans OLGA172</name>
    <dbReference type="NCBI Taxonomy" id="1417228"/>
    <lineage>
        <taxon>Bacteria</taxon>
        <taxon>Pseudomonadati</taxon>
        <taxon>Pseudomonadota</taxon>
        <taxon>Betaproteobacteria</taxon>
        <taxon>Burkholderiales</taxon>
        <taxon>Burkholderiaceae</taxon>
        <taxon>Paraburkholderia</taxon>
    </lineage>
</organism>
<name>A0A161HYM6_9BURK</name>
<dbReference type="AlphaFoldDB" id="A0A161HYM6"/>
<feature type="transmembrane region" description="Helical" evidence="1">
    <location>
        <begin position="122"/>
        <end position="144"/>
    </location>
</feature>
<dbReference type="KEGG" id="buz:AYM40_14510"/>
<keyword evidence="1" id="KW-0812">Transmembrane</keyword>
<dbReference type="STRING" id="1804984.AYM40_14510"/>
<keyword evidence="1" id="KW-0472">Membrane</keyword>
<dbReference type="RefSeq" id="WP_063496824.1">
    <property type="nucleotide sequence ID" value="NZ_CP014578.1"/>
</dbReference>
<feature type="transmembrane region" description="Helical" evidence="1">
    <location>
        <begin position="6"/>
        <end position="27"/>
    </location>
</feature>
<protein>
    <recommendedName>
        <fullName evidence="4">DUF2214 domain-containing protein</fullName>
    </recommendedName>
</protein>
<proteinExistence type="predicted"/>
<accession>A0A161HYM6</accession>
<sequence length="154" mass="17129">MLVRWLLAALHLLAYGFALASILRRTWSLRRASVPAALRSVFRSDTRWGISALVLIVTGLIRAFGGFEKGADYYLHEPLFHVKMTLLVLILILEVPTMLGLMRWRASIRNGAPPDLRKARRYARFSVIQTVLLVLMVFAATGMARGVGLPAGVV</sequence>
<feature type="transmembrane region" description="Helical" evidence="1">
    <location>
        <begin position="79"/>
        <end position="101"/>
    </location>
</feature>
<dbReference type="OrthoDB" id="826511at2"/>
<keyword evidence="3" id="KW-1185">Reference proteome</keyword>
<keyword evidence="1" id="KW-1133">Transmembrane helix</keyword>
<dbReference type="Pfam" id="PF09980">
    <property type="entry name" value="DUF2214"/>
    <property type="match status" value="1"/>
</dbReference>